<evidence type="ECO:0000313" key="9">
    <source>
        <dbReference type="EMBL" id="QAT42973.1"/>
    </source>
</evidence>
<dbReference type="InterPro" id="IPR025966">
    <property type="entry name" value="OppC_N"/>
</dbReference>
<keyword evidence="6 7" id="KW-0472">Membrane</keyword>
<evidence type="ECO:0000256" key="6">
    <source>
        <dbReference type="ARBA" id="ARBA00023136"/>
    </source>
</evidence>
<sequence length="283" mass="30923">MNVSKKGKDTLYECWKNKNFMIGFVILLSAILVAIFANVIAPYDYTQQNVADRLTAPCAKYWFGTDDLGRDLFSKVIYGTRIALWVAFLGGILQLVIGVVVGLVCGFFGKWVDRVLSFMTDLTWCIPGTILALAVVTMLGKGLTNTVIAISLVAWASYARAVRSKTLSLRNMAFVETGKAFGETNAALMIRYILPNIIPSLIVMVSLNLPATILSTTTLSFLGLGSQPPSPDWGLAISMGLDYITTAPWLSLFPGIALVYITFGFNLMGEGLRDLLDPHMKSQ</sequence>
<comment type="similarity">
    <text evidence="7">Belongs to the binding-protein-dependent transport system permease family.</text>
</comment>
<dbReference type="PANTHER" id="PTHR43386">
    <property type="entry name" value="OLIGOPEPTIDE TRANSPORT SYSTEM PERMEASE PROTEIN APPC"/>
    <property type="match status" value="1"/>
</dbReference>
<gene>
    <name evidence="9" type="ORF">EQM06_06835</name>
</gene>
<dbReference type="InterPro" id="IPR035906">
    <property type="entry name" value="MetI-like_sf"/>
</dbReference>
<dbReference type="SUPFAM" id="SSF161098">
    <property type="entry name" value="MetI-like"/>
    <property type="match status" value="1"/>
</dbReference>
<comment type="subcellular location">
    <subcellularLocation>
        <location evidence="1 7">Cell membrane</location>
        <topology evidence="1 7">Multi-pass membrane protein</topology>
    </subcellularLocation>
</comment>
<evidence type="ECO:0000256" key="5">
    <source>
        <dbReference type="ARBA" id="ARBA00022989"/>
    </source>
</evidence>
<keyword evidence="3" id="KW-1003">Cell membrane</keyword>
<evidence type="ECO:0000256" key="2">
    <source>
        <dbReference type="ARBA" id="ARBA00022448"/>
    </source>
</evidence>
<protein>
    <submittedName>
        <fullName evidence="9">ABC transporter permease</fullName>
    </submittedName>
</protein>
<evidence type="ECO:0000256" key="4">
    <source>
        <dbReference type="ARBA" id="ARBA00022692"/>
    </source>
</evidence>
<evidence type="ECO:0000256" key="7">
    <source>
        <dbReference type="RuleBase" id="RU363032"/>
    </source>
</evidence>
<dbReference type="Gene3D" id="1.10.3720.10">
    <property type="entry name" value="MetI-like"/>
    <property type="match status" value="1"/>
</dbReference>
<evidence type="ECO:0000256" key="1">
    <source>
        <dbReference type="ARBA" id="ARBA00004651"/>
    </source>
</evidence>
<dbReference type="GO" id="GO:0005886">
    <property type="term" value="C:plasma membrane"/>
    <property type="evidence" value="ECO:0007669"/>
    <property type="project" value="UniProtKB-SubCell"/>
</dbReference>
<dbReference type="OrthoDB" id="9797852at2"/>
<keyword evidence="4 7" id="KW-0812">Transmembrane</keyword>
<accession>A0A410PVL4</accession>
<feature type="transmembrane region" description="Helical" evidence="7">
    <location>
        <begin position="20"/>
        <end position="41"/>
    </location>
</feature>
<feature type="transmembrane region" description="Helical" evidence="7">
    <location>
        <begin position="142"/>
        <end position="162"/>
    </location>
</feature>
<evidence type="ECO:0000259" key="8">
    <source>
        <dbReference type="PROSITE" id="PS50928"/>
    </source>
</evidence>
<dbReference type="InterPro" id="IPR050366">
    <property type="entry name" value="BP-dependent_transpt_permease"/>
</dbReference>
<feature type="domain" description="ABC transmembrane type-1" evidence="8">
    <location>
        <begin position="80"/>
        <end position="269"/>
    </location>
</feature>
<feature type="transmembrane region" description="Helical" evidence="7">
    <location>
        <begin position="201"/>
        <end position="223"/>
    </location>
</feature>
<dbReference type="AlphaFoldDB" id="A0A410PVL4"/>
<keyword evidence="5 7" id="KW-1133">Transmembrane helix</keyword>
<feature type="transmembrane region" description="Helical" evidence="7">
    <location>
        <begin position="82"/>
        <end position="108"/>
    </location>
</feature>
<dbReference type="PROSITE" id="PS50928">
    <property type="entry name" value="ABC_TM1"/>
    <property type="match status" value="1"/>
</dbReference>
<evidence type="ECO:0000256" key="3">
    <source>
        <dbReference type="ARBA" id="ARBA00022475"/>
    </source>
</evidence>
<dbReference type="PANTHER" id="PTHR43386:SF1">
    <property type="entry name" value="D,D-DIPEPTIDE TRANSPORT SYSTEM PERMEASE PROTEIN DDPC-RELATED"/>
    <property type="match status" value="1"/>
</dbReference>
<dbReference type="InterPro" id="IPR000515">
    <property type="entry name" value="MetI-like"/>
</dbReference>
<dbReference type="Pfam" id="PF12911">
    <property type="entry name" value="OppC_N"/>
    <property type="match status" value="1"/>
</dbReference>
<dbReference type="Proteomes" id="UP000287601">
    <property type="component" value="Chromosome"/>
</dbReference>
<feature type="transmembrane region" description="Helical" evidence="7">
    <location>
        <begin position="243"/>
        <end position="263"/>
    </location>
</feature>
<dbReference type="Pfam" id="PF00528">
    <property type="entry name" value="BPD_transp_1"/>
    <property type="match status" value="1"/>
</dbReference>
<dbReference type="CDD" id="cd06261">
    <property type="entry name" value="TM_PBP2"/>
    <property type="match status" value="1"/>
</dbReference>
<dbReference type="GO" id="GO:0055085">
    <property type="term" value="P:transmembrane transport"/>
    <property type="evidence" value="ECO:0007669"/>
    <property type="project" value="InterPro"/>
</dbReference>
<dbReference type="EMBL" id="CP035281">
    <property type="protein sequence ID" value="QAT42973.1"/>
    <property type="molecule type" value="Genomic_DNA"/>
</dbReference>
<evidence type="ECO:0000313" key="10">
    <source>
        <dbReference type="Proteomes" id="UP000287601"/>
    </source>
</evidence>
<feature type="transmembrane region" description="Helical" evidence="7">
    <location>
        <begin position="115"/>
        <end position="136"/>
    </location>
</feature>
<organism evidence="9 10">
    <name type="scientific">Aminipila luticellarii</name>
    <dbReference type="NCBI Taxonomy" id="2507160"/>
    <lineage>
        <taxon>Bacteria</taxon>
        <taxon>Bacillati</taxon>
        <taxon>Bacillota</taxon>
        <taxon>Clostridia</taxon>
        <taxon>Peptostreptococcales</taxon>
        <taxon>Anaerovoracaceae</taxon>
        <taxon>Aminipila</taxon>
    </lineage>
</organism>
<name>A0A410PVL4_9FIRM</name>
<reference evidence="9 10" key="1">
    <citation type="submission" date="2019-01" db="EMBL/GenBank/DDBJ databases">
        <title>Draft genomes of a novel of Aminipila strains.</title>
        <authorList>
            <person name="Ma S."/>
        </authorList>
    </citation>
    <scope>NUCLEOTIDE SEQUENCE [LARGE SCALE GENOMIC DNA]</scope>
    <source>
        <strain evidence="10">JN-39</strain>
    </source>
</reference>
<keyword evidence="10" id="KW-1185">Reference proteome</keyword>
<proteinExistence type="inferred from homology"/>
<keyword evidence="2 7" id="KW-0813">Transport</keyword>
<dbReference type="KEGG" id="amij:EQM06_06835"/>